<dbReference type="GO" id="GO:0032790">
    <property type="term" value="P:ribosome disassembly"/>
    <property type="evidence" value="ECO:0007669"/>
    <property type="project" value="TreeGrafter"/>
</dbReference>
<evidence type="ECO:0000256" key="2">
    <source>
        <dbReference type="ARBA" id="ARBA00022540"/>
    </source>
</evidence>
<dbReference type="STRING" id="448386.A0A2V3IPC7"/>
<dbReference type="InterPro" id="IPR019815">
    <property type="entry name" value="Translation_initiation_fac_3_C"/>
</dbReference>
<keyword evidence="8" id="KW-1185">Reference proteome</keyword>
<dbReference type="InterPro" id="IPR036788">
    <property type="entry name" value="T_IF-3_C_sf"/>
</dbReference>
<keyword evidence="2 7" id="KW-0396">Initiation factor</keyword>
<dbReference type="SUPFAM" id="SSF54364">
    <property type="entry name" value="Translation initiation factor IF3, N-terminal domain"/>
    <property type="match status" value="1"/>
</dbReference>
<protein>
    <submittedName>
        <fullName evidence="7">Translation initiation factor IF-3</fullName>
    </submittedName>
</protein>
<comment type="caution">
    <text evidence="7">The sequence shown here is derived from an EMBL/GenBank/DDBJ whole genome shotgun (WGS) entry which is preliminary data.</text>
</comment>
<feature type="domain" description="Translation initiation factor 3 N-terminal" evidence="6">
    <location>
        <begin position="38"/>
        <end position="104"/>
    </location>
</feature>
<dbReference type="PANTHER" id="PTHR10938:SF0">
    <property type="entry name" value="TRANSLATION INITIATION FACTOR IF-3, MITOCHONDRIAL"/>
    <property type="match status" value="1"/>
</dbReference>
<dbReference type="PANTHER" id="PTHR10938">
    <property type="entry name" value="TRANSLATION INITIATION FACTOR IF-3"/>
    <property type="match status" value="1"/>
</dbReference>
<reference evidence="7 8" key="1">
    <citation type="journal article" date="2018" name="Mol. Biol. Evol.">
        <title>Analysis of the draft genome of the red seaweed Gracilariopsis chorda provides insights into genome size evolution in Rhodophyta.</title>
        <authorList>
            <person name="Lee J."/>
            <person name="Yang E.C."/>
            <person name="Graf L."/>
            <person name="Yang J.H."/>
            <person name="Qiu H."/>
            <person name="Zel Zion U."/>
            <person name="Chan C.X."/>
            <person name="Stephens T.G."/>
            <person name="Weber A.P.M."/>
            <person name="Boo G.H."/>
            <person name="Boo S.M."/>
            <person name="Kim K.M."/>
            <person name="Shin Y."/>
            <person name="Jung M."/>
            <person name="Lee S.J."/>
            <person name="Yim H.S."/>
            <person name="Lee J.H."/>
            <person name="Bhattacharya D."/>
            <person name="Yoon H.S."/>
        </authorList>
    </citation>
    <scope>NUCLEOTIDE SEQUENCE [LARGE SCALE GENOMIC DNA]</scope>
    <source>
        <strain evidence="7 8">SKKU-2015</strain>
        <tissue evidence="7">Whole body</tissue>
    </source>
</reference>
<evidence type="ECO:0000313" key="8">
    <source>
        <dbReference type="Proteomes" id="UP000247409"/>
    </source>
</evidence>
<organism evidence="7 8">
    <name type="scientific">Gracilariopsis chorda</name>
    <dbReference type="NCBI Taxonomy" id="448386"/>
    <lineage>
        <taxon>Eukaryota</taxon>
        <taxon>Rhodophyta</taxon>
        <taxon>Florideophyceae</taxon>
        <taxon>Rhodymeniophycidae</taxon>
        <taxon>Gracilariales</taxon>
        <taxon>Gracilariaceae</taxon>
        <taxon>Gracilariopsis</taxon>
    </lineage>
</organism>
<name>A0A2V3IPC7_9FLOR</name>
<comment type="similarity">
    <text evidence="1">Belongs to the IF-3 family.</text>
</comment>
<feature type="domain" description="Translation initiation factor 3 C-terminal" evidence="5">
    <location>
        <begin position="124"/>
        <end position="191"/>
    </location>
</feature>
<evidence type="ECO:0000256" key="4">
    <source>
        <dbReference type="SAM" id="MobiDB-lite"/>
    </source>
</evidence>
<evidence type="ECO:0000256" key="3">
    <source>
        <dbReference type="ARBA" id="ARBA00022917"/>
    </source>
</evidence>
<dbReference type="Gene3D" id="3.10.20.80">
    <property type="entry name" value="Translation initiation factor 3 (IF-3), N-terminal domain"/>
    <property type="match status" value="1"/>
</dbReference>
<dbReference type="GO" id="GO:0005737">
    <property type="term" value="C:cytoplasm"/>
    <property type="evidence" value="ECO:0007669"/>
    <property type="project" value="UniProtKB-ARBA"/>
</dbReference>
<dbReference type="Gene3D" id="3.30.110.10">
    <property type="entry name" value="Translation initiation factor 3 (IF-3), C-terminal domain"/>
    <property type="match status" value="1"/>
</dbReference>
<sequence>MAVRVVALRRLPLALQSASSRAFATRPVPPRLNDALVDVPSVRLISESGSDCGLMSGRDALYRARTAGKDLMQLTVSKSDTDAPLPVVRIVDYEQYEQQRQKRQYQQDKAAKHAKRVQKKQSVLKQIRFSPVTDPHDMHIKMQHAQRFLLEGYRVKIYVQFRRGHGKLKRDAKQALIKAAHQLSAYGVVQGIPSGGTVDSLFEQPPDAEQHEQPRRPLHIFIQPLPKQQREKLTSEQTHHHE</sequence>
<dbReference type="InterPro" id="IPR036787">
    <property type="entry name" value="T_IF-3_N_sf"/>
</dbReference>
<dbReference type="AlphaFoldDB" id="A0A2V3IPC7"/>
<keyword evidence="3" id="KW-0648">Protein biosynthesis</keyword>
<feature type="region of interest" description="Disordered" evidence="4">
    <location>
        <begin position="223"/>
        <end position="242"/>
    </location>
</feature>
<gene>
    <name evidence="7" type="ORF">BWQ96_06373</name>
</gene>
<dbReference type="Pfam" id="PF05198">
    <property type="entry name" value="IF3_N"/>
    <property type="match status" value="1"/>
</dbReference>
<dbReference type="Pfam" id="PF00707">
    <property type="entry name" value="IF3_C"/>
    <property type="match status" value="1"/>
</dbReference>
<proteinExistence type="inferred from homology"/>
<evidence type="ECO:0000256" key="1">
    <source>
        <dbReference type="ARBA" id="ARBA00005439"/>
    </source>
</evidence>
<dbReference type="EMBL" id="NBIV01000108">
    <property type="protein sequence ID" value="PXF43907.1"/>
    <property type="molecule type" value="Genomic_DNA"/>
</dbReference>
<dbReference type="NCBIfam" id="TIGR00168">
    <property type="entry name" value="infC"/>
    <property type="match status" value="1"/>
</dbReference>
<dbReference type="Proteomes" id="UP000247409">
    <property type="component" value="Unassembled WGS sequence"/>
</dbReference>
<evidence type="ECO:0000313" key="7">
    <source>
        <dbReference type="EMBL" id="PXF43907.1"/>
    </source>
</evidence>
<dbReference type="InterPro" id="IPR019814">
    <property type="entry name" value="Translation_initiation_fac_3_N"/>
</dbReference>
<dbReference type="GO" id="GO:0003743">
    <property type="term" value="F:translation initiation factor activity"/>
    <property type="evidence" value="ECO:0007669"/>
    <property type="project" value="UniProtKB-KW"/>
</dbReference>
<dbReference type="SUPFAM" id="SSF55200">
    <property type="entry name" value="Translation initiation factor IF3, C-terminal domain"/>
    <property type="match status" value="1"/>
</dbReference>
<dbReference type="OrthoDB" id="5666at2759"/>
<accession>A0A2V3IPC7</accession>
<evidence type="ECO:0000259" key="6">
    <source>
        <dbReference type="Pfam" id="PF05198"/>
    </source>
</evidence>
<evidence type="ECO:0000259" key="5">
    <source>
        <dbReference type="Pfam" id="PF00707"/>
    </source>
</evidence>
<feature type="compositionally biased region" description="Basic and acidic residues" evidence="4">
    <location>
        <begin position="228"/>
        <end position="242"/>
    </location>
</feature>
<dbReference type="InterPro" id="IPR001288">
    <property type="entry name" value="Translation_initiation_fac_3"/>
</dbReference>
<dbReference type="GO" id="GO:0043022">
    <property type="term" value="F:ribosome binding"/>
    <property type="evidence" value="ECO:0007669"/>
    <property type="project" value="TreeGrafter"/>
</dbReference>